<name>A0AA38I2A0_9CUCU</name>
<dbReference type="EMBL" id="JALNTZ010000006">
    <property type="protein sequence ID" value="KAJ3647749.1"/>
    <property type="molecule type" value="Genomic_DNA"/>
</dbReference>
<proteinExistence type="predicted"/>
<dbReference type="AlphaFoldDB" id="A0AA38I2A0"/>
<reference evidence="1" key="1">
    <citation type="journal article" date="2023" name="G3 (Bethesda)">
        <title>Whole genome assemblies of Zophobas morio and Tenebrio molitor.</title>
        <authorList>
            <person name="Kaur S."/>
            <person name="Stinson S.A."/>
            <person name="diCenzo G.C."/>
        </authorList>
    </citation>
    <scope>NUCLEOTIDE SEQUENCE</scope>
    <source>
        <strain evidence="1">QUZm001</strain>
    </source>
</reference>
<evidence type="ECO:0000313" key="1">
    <source>
        <dbReference type="EMBL" id="KAJ3647749.1"/>
    </source>
</evidence>
<gene>
    <name evidence="1" type="ORF">Zmor_019610</name>
</gene>
<comment type="caution">
    <text evidence="1">The sequence shown here is derived from an EMBL/GenBank/DDBJ whole genome shotgun (WGS) entry which is preliminary data.</text>
</comment>
<keyword evidence="2" id="KW-1185">Reference proteome</keyword>
<protein>
    <recommendedName>
        <fullName evidence="3">Histone H2A/H2B/H3 domain-containing protein</fullName>
    </recommendedName>
</protein>
<organism evidence="1 2">
    <name type="scientific">Zophobas morio</name>
    <dbReference type="NCBI Taxonomy" id="2755281"/>
    <lineage>
        <taxon>Eukaryota</taxon>
        <taxon>Metazoa</taxon>
        <taxon>Ecdysozoa</taxon>
        <taxon>Arthropoda</taxon>
        <taxon>Hexapoda</taxon>
        <taxon>Insecta</taxon>
        <taxon>Pterygota</taxon>
        <taxon>Neoptera</taxon>
        <taxon>Endopterygota</taxon>
        <taxon>Coleoptera</taxon>
        <taxon>Polyphaga</taxon>
        <taxon>Cucujiformia</taxon>
        <taxon>Tenebrionidae</taxon>
        <taxon>Zophobas</taxon>
    </lineage>
</organism>
<sequence length="114" mass="13192">MIFHETRRGNCECNTCVRAAFRRAQQVGGGLLHELGSYVLDVLAEISEKFITELLLTMPRIASRRSKIIFSKEEIARKSEIRGISRWPQKFALFFCDAVEGIQFFGLVRIWVRQ</sequence>
<dbReference type="Proteomes" id="UP001168821">
    <property type="component" value="Unassembled WGS sequence"/>
</dbReference>
<evidence type="ECO:0000313" key="2">
    <source>
        <dbReference type="Proteomes" id="UP001168821"/>
    </source>
</evidence>
<evidence type="ECO:0008006" key="3">
    <source>
        <dbReference type="Google" id="ProtNLM"/>
    </source>
</evidence>
<accession>A0AA38I2A0</accession>